<proteinExistence type="predicted"/>
<organism evidence="1">
    <name type="scientific">Catovirus CTV1</name>
    <dbReference type="NCBI Taxonomy" id="1977631"/>
    <lineage>
        <taxon>Viruses</taxon>
        <taxon>Varidnaviria</taxon>
        <taxon>Bamfordvirae</taxon>
        <taxon>Nucleocytoviricota</taxon>
        <taxon>Megaviricetes</taxon>
        <taxon>Imitervirales</taxon>
        <taxon>Mimiviridae</taxon>
        <taxon>Klosneuvirinae</taxon>
        <taxon>Catovirus</taxon>
    </lineage>
</organism>
<dbReference type="EMBL" id="KY684083">
    <property type="protein sequence ID" value="ARF07952.1"/>
    <property type="molecule type" value="Genomic_DNA"/>
</dbReference>
<protein>
    <submittedName>
        <fullName evidence="1">Uncharacterized protein</fullName>
    </submittedName>
</protein>
<name>A0A1V0S8C3_9VIRU</name>
<sequence length="128" mass="15222">MNIPENIARKNQEKLQERYSLLLKLLNKILENINRDQINNPVNFSLIDKKDFENDVNNKILLDMKSELESKFDKFNTILRYAKNEHHLLTYLKHMCTELGLRLVSTRSSKKNNEKMIYSTNYSIVCDK</sequence>
<accession>A0A1V0S8C3</accession>
<reference evidence="1" key="1">
    <citation type="journal article" date="2017" name="Science">
        <title>Giant viruses with an expanded complement of translation system components.</title>
        <authorList>
            <person name="Schulz F."/>
            <person name="Yutin N."/>
            <person name="Ivanova N.N."/>
            <person name="Ortega D.R."/>
            <person name="Lee T.K."/>
            <person name="Vierheilig J."/>
            <person name="Daims H."/>
            <person name="Horn M."/>
            <person name="Wagner M."/>
            <person name="Jensen G.J."/>
            <person name="Kyrpides N.C."/>
            <person name="Koonin E.V."/>
            <person name="Woyke T."/>
        </authorList>
    </citation>
    <scope>NUCLEOTIDE SEQUENCE</scope>
    <source>
        <strain evidence="1">CTV1</strain>
    </source>
</reference>
<gene>
    <name evidence="1" type="ORF">Catovirus_1_2</name>
</gene>
<evidence type="ECO:0000313" key="1">
    <source>
        <dbReference type="EMBL" id="ARF07952.1"/>
    </source>
</evidence>